<keyword evidence="6" id="KW-0378">Hydrolase</keyword>
<comment type="cofactor">
    <cofactor evidence="1">
        <name>Mg(2+)</name>
        <dbReference type="ChEBI" id="CHEBI:18420"/>
    </cofactor>
</comment>
<keyword evidence="8" id="KW-0520">NAD</keyword>
<dbReference type="Pfam" id="PF09297">
    <property type="entry name" value="Zn_ribbon_NUD"/>
    <property type="match status" value="1"/>
</dbReference>
<evidence type="ECO:0000313" key="12">
    <source>
        <dbReference type="Proteomes" id="UP000199064"/>
    </source>
</evidence>
<dbReference type="Gene3D" id="3.90.79.10">
    <property type="entry name" value="Nucleoside Triphosphate Pyrophosphohydrolase"/>
    <property type="match status" value="1"/>
</dbReference>
<dbReference type="GO" id="GO:0019677">
    <property type="term" value="P:NAD+ catabolic process"/>
    <property type="evidence" value="ECO:0007669"/>
    <property type="project" value="TreeGrafter"/>
</dbReference>
<keyword evidence="7" id="KW-0460">Magnesium</keyword>
<dbReference type="Proteomes" id="UP000199064">
    <property type="component" value="Unassembled WGS sequence"/>
</dbReference>
<dbReference type="Gene3D" id="3.90.79.20">
    <property type="match status" value="1"/>
</dbReference>
<dbReference type="GO" id="GO:0035529">
    <property type="term" value="F:NADH pyrophosphatase activity"/>
    <property type="evidence" value="ECO:0007669"/>
    <property type="project" value="TreeGrafter"/>
</dbReference>
<dbReference type="InterPro" id="IPR015376">
    <property type="entry name" value="Znr_NADH_PPase"/>
</dbReference>
<dbReference type="InterPro" id="IPR049734">
    <property type="entry name" value="NudC-like_C"/>
</dbReference>
<dbReference type="RefSeq" id="WP_090329155.1">
    <property type="nucleotide sequence ID" value="NZ_FNSL01000001.1"/>
</dbReference>
<keyword evidence="12" id="KW-1185">Reference proteome</keyword>
<dbReference type="PROSITE" id="PS00893">
    <property type="entry name" value="NUDIX_BOX"/>
    <property type="match status" value="1"/>
</dbReference>
<evidence type="ECO:0000256" key="7">
    <source>
        <dbReference type="ARBA" id="ARBA00022842"/>
    </source>
</evidence>
<name>A0A1H4LCE6_9HYPH</name>
<evidence type="ECO:0000256" key="8">
    <source>
        <dbReference type="ARBA" id="ARBA00023027"/>
    </source>
</evidence>
<dbReference type="GO" id="GO:0005829">
    <property type="term" value="C:cytosol"/>
    <property type="evidence" value="ECO:0007669"/>
    <property type="project" value="TreeGrafter"/>
</dbReference>
<gene>
    <name evidence="11" type="ORF">SAMN05216452_2734</name>
</gene>
<dbReference type="SUPFAM" id="SSF55811">
    <property type="entry name" value="Nudix"/>
    <property type="match status" value="1"/>
</dbReference>
<dbReference type="AlphaFoldDB" id="A0A1H4LCE6"/>
<evidence type="ECO:0000256" key="5">
    <source>
        <dbReference type="ARBA" id="ARBA00022723"/>
    </source>
</evidence>
<evidence type="ECO:0000256" key="3">
    <source>
        <dbReference type="ARBA" id="ARBA00009595"/>
    </source>
</evidence>
<protein>
    <recommendedName>
        <fullName evidence="4">NAD(+) diphosphatase</fullName>
        <ecNumber evidence="4">3.6.1.22</ecNumber>
    </recommendedName>
</protein>
<dbReference type="InterPro" id="IPR020084">
    <property type="entry name" value="NUDIX_hydrolase_CS"/>
</dbReference>
<evidence type="ECO:0000256" key="1">
    <source>
        <dbReference type="ARBA" id="ARBA00001946"/>
    </source>
</evidence>
<dbReference type="GO" id="GO:0006742">
    <property type="term" value="P:NADP+ catabolic process"/>
    <property type="evidence" value="ECO:0007669"/>
    <property type="project" value="TreeGrafter"/>
</dbReference>
<sequence>MTFPFFDTVRDEASQRVAFSGNRIDRQAEARTDDAAEQALKARDARLLLFAQGRLFLRVEGDRAFDPYFTRDETPAFAPDLKQAVLLGHENGAPVLAVPSAADIEALPAPVKAIDYRSIYMQGLLEPTALGALAQGAALLAWHESHRFCGRCGNETEMRDGGYKRHCPTCGRDHFPRTDPVVIMLAVRGEQCLLGRSPHFAPGMVSCLAGFVEPGETIEAAVRRETQEEAGIAVGAVAYHASQPWPFPYSLMIGCYGQAESEAITMDENELEDCRWFSRDEVRLMLEDRNPDGHRVPPRGAIANRLIRDWVFGSDPRQMDGG</sequence>
<evidence type="ECO:0000256" key="6">
    <source>
        <dbReference type="ARBA" id="ARBA00022801"/>
    </source>
</evidence>
<dbReference type="Pfam" id="PF09296">
    <property type="entry name" value="NUDIX-like"/>
    <property type="match status" value="1"/>
</dbReference>
<reference evidence="12" key="1">
    <citation type="submission" date="2016-10" db="EMBL/GenBank/DDBJ databases">
        <authorList>
            <person name="Varghese N."/>
            <person name="Submissions S."/>
        </authorList>
    </citation>
    <scope>NUCLEOTIDE SEQUENCE [LARGE SCALE GENOMIC DNA]</scope>
    <source>
        <strain evidence="12">ES.061</strain>
    </source>
</reference>
<feature type="domain" description="Nudix hydrolase" evidence="10">
    <location>
        <begin position="176"/>
        <end position="301"/>
    </location>
</feature>
<comment type="catalytic activity">
    <reaction evidence="9">
        <text>a 5'-end NAD(+)-phospho-ribonucleoside in mRNA + H2O = a 5'-end phospho-adenosine-phospho-ribonucleoside in mRNA + beta-nicotinamide D-ribonucleotide + 2 H(+)</text>
        <dbReference type="Rhea" id="RHEA:60876"/>
        <dbReference type="Rhea" id="RHEA-COMP:15698"/>
        <dbReference type="Rhea" id="RHEA-COMP:15719"/>
        <dbReference type="ChEBI" id="CHEBI:14649"/>
        <dbReference type="ChEBI" id="CHEBI:15377"/>
        <dbReference type="ChEBI" id="CHEBI:15378"/>
        <dbReference type="ChEBI" id="CHEBI:144029"/>
        <dbReference type="ChEBI" id="CHEBI:144051"/>
    </reaction>
    <physiologicalReaction direction="left-to-right" evidence="9">
        <dbReference type="Rhea" id="RHEA:60877"/>
    </physiologicalReaction>
</comment>
<evidence type="ECO:0000256" key="4">
    <source>
        <dbReference type="ARBA" id="ARBA00012381"/>
    </source>
</evidence>
<dbReference type="GO" id="GO:0046872">
    <property type="term" value="F:metal ion binding"/>
    <property type="evidence" value="ECO:0007669"/>
    <property type="project" value="UniProtKB-KW"/>
</dbReference>
<dbReference type="EMBL" id="FNSL01000001">
    <property type="protein sequence ID" value="SEB67862.1"/>
    <property type="molecule type" value="Genomic_DNA"/>
</dbReference>
<dbReference type="InterPro" id="IPR015375">
    <property type="entry name" value="NADH_PPase-like_N"/>
</dbReference>
<dbReference type="NCBIfam" id="NF001299">
    <property type="entry name" value="PRK00241.1"/>
    <property type="match status" value="1"/>
</dbReference>
<proteinExistence type="inferred from homology"/>
<keyword evidence="5" id="KW-0479">Metal-binding</keyword>
<evidence type="ECO:0000256" key="9">
    <source>
        <dbReference type="ARBA" id="ARBA00023679"/>
    </source>
</evidence>
<dbReference type="PROSITE" id="PS51462">
    <property type="entry name" value="NUDIX"/>
    <property type="match status" value="1"/>
</dbReference>
<dbReference type="InterPro" id="IPR015797">
    <property type="entry name" value="NUDIX_hydrolase-like_dom_sf"/>
</dbReference>
<dbReference type="InterPro" id="IPR000086">
    <property type="entry name" value="NUDIX_hydrolase_dom"/>
</dbReference>
<dbReference type="PANTHER" id="PTHR42904">
    <property type="entry name" value="NUDIX HYDROLASE, NUDC SUBFAMILY"/>
    <property type="match status" value="1"/>
</dbReference>
<dbReference type="PANTHER" id="PTHR42904:SF6">
    <property type="entry name" value="NAD-CAPPED RNA HYDROLASE NUDT12"/>
    <property type="match status" value="1"/>
</dbReference>
<dbReference type="CDD" id="cd03429">
    <property type="entry name" value="NUDIX_NADH_pyrophosphatase_Nudt13"/>
    <property type="match status" value="1"/>
</dbReference>
<evidence type="ECO:0000259" key="10">
    <source>
        <dbReference type="PROSITE" id="PS51462"/>
    </source>
</evidence>
<comment type="similarity">
    <text evidence="3">Belongs to the Nudix hydrolase family. NudC subfamily.</text>
</comment>
<evidence type="ECO:0000313" key="11">
    <source>
        <dbReference type="EMBL" id="SEB67862.1"/>
    </source>
</evidence>
<comment type="cofactor">
    <cofactor evidence="2">
        <name>Zn(2+)</name>
        <dbReference type="ChEBI" id="CHEBI:29105"/>
    </cofactor>
</comment>
<accession>A0A1H4LCE6</accession>
<evidence type="ECO:0000256" key="2">
    <source>
        <dbReference type="ARBA" id="ARBA00001947"/>
    </source>
</evidence>
<organism evidence="11 12">
    <name type="scientific">Nitratireductor aquibiodomus</name>
    <dbReference type="NCBI Taxonomy" id="204799"/>
    <lineage>
        <taxon>Bacteria</taxon>
        <taxon>Pseudomonadati</taxon>
        <taxon>Pseudomonadota</taxon>
        <taxon>Alphaproteobacteria</taxon>
        <taxon>Hyphomicrobiales</taxon>
        <taxon>Phyllobacteriaceae</taxon>
        <taxon>Nitratireductor</taxon>
    </lineage>
</organism>
<dbReference type="EC" id="3.6.1.22" evidence="4"/>
<dbReference type="InterPro" id="IPR050241">
    <property type="entry name" value="NAD-cap_RNA_hydrolase_NudC"/>
</dbReference>
<dbReference type="Pfam" id="PF00293">
    <property type="entry name" value="NUDIX"/>
    <property type="match status" value="1"/>
</dbReference>